<dbReference type="RefSeq" id="WP_119720466.1">
    <property type="nucleotide sequence ID" value="NZ_AP011528.1"/>
</dbReference>
<reference evidence="1 2" key="1">
    <citation type="submission" date="2009-06" db="EMBL/GenBank/DDBJ databases">
        <title>Molecular Evidence for Microbiologically Influenced Corrosion from genome of Methanogen.</title>
        <authorList>
            <person name="Ito N."/>
            <person name="Tsurumaru H."/>
            <person name="Shimizu A."/>
            <person name="Harada T."/>
            <person name="Hosoyama A."/>
            <person name="Horikawa H."/>
            <person name="Wakai S."/>
            <person name="Sasaki K."/>
            <person name="Nishijima K."/>
            <person name="Ataku H."/>
            <person name="Yamazaki J."/>
            <person name="Mise M."/>
            <person name="Yamazaki S."/>
            <person name="Tanikawa S."/>
            <person name="Harayama S."/>
            <person name="Fujita N."/>
        </authorList>
    </citation>
    <scope>NUCLEOTIDE SEQUENCE [LARGE SCALE GENOMIC DNA]</scope>
    <source>
        <strain evidence="2">OS7 ( NBRC 103642)</strain>
    </source>
</reference>
<name>A0A2Z5PHK0_METMI</name>
<dbReference type="AlphaFoldDB" id="A0A2Z5PHK0"/>
<evidence type="ECO:0000313" key="2">
    <source>
        <dbReference type="Proteomes" id="UP000263689"/>
    </source>
</evidence>
<dbReference type="GeneID" id="37874504"/>
<dbReference type="Proteomes" id="UP000263689">
    <property type="component" value="Chromosome"/>
</dbReference>
<gene>
    <name evidence="1" type="ORF">MMOS7_00370</name>
</gene>
<organism evidence="1 2">
    <name type="scientific">Methanococcus maripaludis OS7</name>
    <dbReference type="NCBI Taxonomy" id="637915"/>
    <lineage>
        <taxon>Archaea</taxon>
        <taxon>Methanobacteriati</taxon>
        <taxon>Methanobacteriota</taxon>
        <taxon>Methanomada group</taxon>
        <taxon>Methanococci</taxon>
        <taxon>Methanococcales</taxon>
        <taxon>Methanococcaceae</taxon>
        <taxon>Methanococcus</taxon>
    </lineage>
</organism>
<accession>A0A2Z5PHK0</accession>
<protein>
    <submittedName>
        <fullName evidence="1">Uncharacterized protein</fullName>
    </submittedName>
</protein>
<sequence>MAGYGIRPFPGTCCPECTCNNGKDTCDGCGHKHSECHRKEYTKTGEKIVIEKEVEFDLLKEFCIKKMGKERFEKRFNDLLGGPDDYFPFYNNPNKVILIIADELELVDINEDFEGFEWIGEHYCKKG</sequence>
<dbReference type="KEGG" id="mmao:MMOS7_00370"/>
<evidence type="ECO:0000313" key="1">
    <source>
        <dbReference type="EMBL" id="BAP62123.1"/>
    </source>
</evidence>
<dbReference type="EMBL" id="AP011528">
    <property type="protein sequence ID" value="BAP62123.1"/>
    <property type="molecule type" value="Genomic_DNA"/>
</dbReference>
<proteinExistence type="predicted"/>